<dbReference type="AlphaFoldDB" id="A0A517ZSQ8"/>
<comment type="catalytic activity">
    <reaction evidence="8 9">
        <text>(R)-4'-phosphopantetheine + ATP + H(+) = 3'-dephospho-CoA + diphosphate</text>
        <dbReference type="Rhea" id="RHEA:19801"/>
        <dbReference type="ChEBI" id="CHEBI:15378"/>
        <dbReference type="ChEBI" id="CHEBI:30616"/>
        <dbReference type="ChEBI" id="CHEBI:33019"/>
        <dbReference type="ChEBI" id="CHEBI:57328"/>
        <dbReference type="ChEBI" id="CHEBI:61723"/>
        <dbReference type="EC" id="2.7.7.3"/>
    </reaction>
</comment>
<keyword evidence="5 9" id="KW-0067">ATP-binding</keyword>
<comment type="pathway">
    <text evidence="9">Cofactor biosynthesis; coenzyme A biosynthesis; CoA from (R)-pantothenate: step 4/5.</text>
</comment>
<feature type="binding site" evidence="9">
    <location>
        <position position="93"/>
    </location>
    <ligand>
        <name>substrate</name>
    </ligand>
</feature>
<dbReference type="Proteomes" id="UP000319383">
    <property type="component" value="Chromosome"/>
</dbReference>
<gene>
    <name evidence="9 11" type="primary">coaD</name>
    <name evidence="11" type="ORF">Mal52_39390</name>
</gene>
<feature type="binding site" evidence="9">
    <location>
        <position position="15"/>
    </location>
    <ligand>
        <name>substrate</name>
    </ligand>
</feature>
<dbReference type="GO" id="GO:0005737">
    <property type="term" value="C:cytoplasm"/>
    <property type="evidence" value="ECO:0007669"/>
    <property type="project" value="UniProtKB-SubCell"/>
</dbReference>
<keyword evidence="12" id="KW-1185">Reference proteome</keyword>
<dbReference type="InterPro" id="IPR014729">
    <property type="entry name" value="Rossmann-like_a/b/a_fold"/>
</dbReference>
<dbReference type="PRINTS" id="PR01020">
    <property type="entry name" value="LPSBIOSNTHSS"/>
</dbReference>
<organism evidence="11 12">
    <name type="scientific">Symmachiella dynata</name>
    <dbReference type="NCBI Taxonomy" id="2527995"/>
    <lineage>
        <taxon>Bacteria</taxon>
        <taxon>Pseudomonadati</taxon>
        <taxon>Planctomycetota</taxon>
        <taxon>Planctomycetia</taxon>
        <taxon>Planctomycetales</taxon>
        <taxon>Planctomycetaceae</taxon>
        <taxon>Symmachiella</taxon>
    </lineage>
</organism>
<evidence type="ECO:0000256" key="5">
    <source>
        <dbReference type="ARBA" id="ARBA00022840"/>
    </source>
</evidence>
<dbReference type="HAMAP" id="MF_00151">
    <property type="entry name" value="PPAT_bact"/>
    <property type="match status" value="1"/>
</dbReference>
<proteinExistence type="inferred from homology"/>
<dbReference type="PANTHER" id="PTHR21342:SF1">
    <property type="entry name" value="PHOSPHOPANTETHEINE ADENYLYLTRANSFERASE"/>
    <property type="match status" value="1"/>
</dbReference>
<dbReference type="Gene3D" id="3.40.50.620">
    <property type="entry name" value="HUPs"/>
    <property type="match status" value="1"/>
</dbReference>
<dbReference type="CDD" id="cd02163">
    <property type="entry name" value="PPAT"/>
    <property type="match status" value="1"/>
</dbReference>
<evidence type="ECO:0000313" key="12">
    <source>
        <dbReference type="Proteomes" id="UP000319383"/>
    </source>
</evidence>
<dbReference type="RefSeq" id="WP_145377853.1">
    <property type="nucleotide sequence ID" value="NZ_CAXBED010000205.1"/>
</dbReference>
<evidence type="ECO:0000256" key="8">
    <source>
        <dbReference type="ARBA" id="ARBA00029346"/>
    </source>
</evidence>
<dbReference type="KEGG" id="sdyn:Mal52_39390"/>
<dbReference type="NCBIfam" id="TIGR00125">
    <property type="entry name" value="cyt_tran_rel"/>
    <property type="match status" value="1"/>
</dbReference>
<keyword evidence="6 9" id="KW-0460">Magnesium</keyword>
<dbReference type="EMBL" id="CP036276">
    <property type="protein sequence ID" value="QDU45445.1"/>
    <property type="molecule type" value="Genomic_DNA"/>
</dbReference>
<comment type="function">
    <text evidence="9">Reversibly transfers an adenylyl group from ATP to 4'-phosphopantetheine, yielding dephospho-CoA (dPCoA) and pyrophosphate.</text>
</comment>
<dbReference type="InterPro" id="IPR001980">
    <property type="entry name" value="PPAT"/>
</dbReference>
<comment type="cofactor">
    <cofactor evidence="9">
        <name>Mg(2+)</name>
        <dbReference type="ChEBI" id="CHEBI:18420"/>
    </cofactor>
</comment>
<dbReference type="UniPathway" id="UPA00241">
    <property type="reaction ID" value="UER00355"/>
</dbReference>
<evidence type="ECO:0000259" key="10">
    <source>
        <dbReference type="Pfam" id="PF01467"/>
    </source>
</evidence>
<dbReference type="InterPro" id="IPR004821">
    <property type="entry name" value="Cyt_trans-like"/>
</dbReference>
<comment type="similarity">
    <text evidence="9">Belongs to the bacterial CoaD family.</text>
</comment>
<dbReference type="OrthoDB" id="9806661at2"/>
<accession>A0A517ZSQ8</accession>
<dbReference type="GO" id="GO:0005524">
    <property type="term" value="F:ATP binding"/>
    <property type="evidence" value="ECO:0007669"/>
    <property type="project" value="UniProtKB-KW"/>
</dbReference>
<keyword evidence="3 9" id="KW-0548">Nucleotidyltransferase</keyword>
<dbReference type="SUPFAM" id="SSF52374">
    <property type="entry name" value="Nucleotidylyl transferase"/>
    <property type="match status" value="1"/>
</dbReference>
<feature type="binding site" evidence="9">
    <location>
        <begin position="129"/>
        <end position="135"/>
    </location>
    <ligand>
        <name>ATP</name>
        <dbReference type="ChEBI" id="CHEBI:30616"/>
    </ligand>
</feature>
<feature type="binding site" evidence="9">
    <location>
        <begin position="94"/>
        <end position="96"/>
    </location>
    <ligand>
        <name>ATP</name>
        <dbReference type="ChEBI" id="CHEBI:30616"/>
    </ligand>
</feature>
<dbReference type="EC" id="2.7.7.3" evidence="9"/>
<evidence type="ECO:0000256" key="4">
    <source>
        <dbReference type="ARBA" id="ARBA00022741"/>
    </source>
</evidence>
<dbReference type="PANTHER" id="PTHR21342">
    <property type="entry name" value="PHOSPHOPANTETHEINE ADENYLYLTRANSFERASE"/>
    <property type="match status" value="1"/>
</dbReference>
<feature type="binding site" evidence="9">
    <location>
        <position position="104"/>
    </location>
    <ligand>
        <name>ATP</name>
        <dbReference type="ChEBI" id="CHEBI:30616"/>
    </ligand>
</feature>
<evidence type="ECO:0000256" key="2">
    <source>
        <dbReference type="ARBA" id="ARBA00022679"/>
    </source>
</evidence>
<evidence type="ECO:0000256" key="6">
    <source>
        <dbReference type="ARBA" id="ARBA00022842"/>
    </source>
</evidence>
<dbReference type="GO" id="GO:0015937">
    <property type="term" value="P:coenzyme A biosynthetic process"/>
    <property type="evidence" value="ECO:0007669"/>
    <property type="project" value="UniProtKB-UniRule"/>
</dbReference>
<sequence>MNSSPQPRNAVYAGSFDPVTLGHVDIIKRGARIFHHVYVGIGVNPEKQTLFSIEERLALIKQSVSDYENITVEAFEGLTVNFAAQHQAVVMLRGVRTLSDMEAEFTMSLANRTLAPEIETMFLMASENYSHVSSSLIKQIAKMGAEPNMESLRKFVPEPVVAPLLAKFGQSVPKS</sequence>
<protein>
    <recommendedName>
        <fullName evidence="9">Phosphopantetheine adenylyltransferase</fullName>
        <ecNumber evidence="9">2.7.7.3</ecNumber>
    </recommendedName>
    <alternativeName>
        <fullName evidence="9">Dephospho-CoA pyrophosphorylase</fullName>
    </alternativeName>
    <alternativeName>
        <fullName evidence="9">Pantetheine-phosphate adenylyltransferase</fullName>
        <shortName evidence="9">PPAT</shortName>
    </alternativeName>
</protein>
<keyword evidence="7 9" id="KW-0173">Coenzyme A biosynthesis</keyword>
<feature type="binding site" evidence="9">
    <location>
        <position position="23"/>
    </location>
    <ligand>
        <name>ATP</name>
        <dbReference type="ChEBI" id="CHEBI:30616"/>
    </ligand>
</feature>
<feature type="binding site" evidence="9">
    <location>
        <position position="47"/>
    </location>
    <ligand>
        <name>substrate</name>
    </ligand>
</feature>
<evidence type="ECO:0000313" key="11">
    <source>
        <dbReference type="EMBL" id="QDU45445.1"/>
    </source>
</evidence>
<keyword evidence="1 9" id="KW-0963">Cytoplasm</keyword>
<evidence type="ECO:0000256" key="1">
    <source>
        <dbReference type="ARBA" id="ARBA00022490"/>
    </source>
</evidence>
<dbReference type="Pfam" id="PF01467">
    <property type="entry name" value="CTP_transf_like"/>
    <property type="match status" value="1"/>
</dbReference>
<feature type="site" description="Transition state stabilizer" evidence="9">
    <location>
        <position position="23"/>
    </location>
</feature>
<feature type="binding site" evidence="9">
    <location>
        <position position="79"/>
    </location>
    <ligand>
        <name>substrate</name>
    </ligand>
</feature>
<reference evidence="11 12" key="1">
    <citation type="submission" date="2019-02" db="EMBL/GenBank/DDBJ databases">
        <title>Deep-cultivation of Planctomycetes and their phenomic and genomic characterization uncovers novel biology.</title>
        <authorList>
            <person name="Wiegand S."/>
            <person name="Jogler M."/>
            <person name="Boedeker C."/>
            <person name="Pinto D."/>
            <person name="Vollmers J."/>
            <person name="Rivas-Marin E."/>
            <person name="Kohn T."/>
            <person name="Peeters S.H."/>
            <person name="Heuer A."/>
            <person name="Rast P."/>
            <person name="Oberbeckmann S."/>
            <person name="Bunk B."/>
            <person name="Jeske O."/>
            <person name="Meyerdierks A."/>
            <person name="Storesund J.E."/>
            <person name="Kallscheuer N."/>
            <person name="Luecker S."/>
            <person name="Lage O.M."/>
            <person name="Pohl T."/>
            <person name="Merkel B.J."/>
            <person name="Hornburger P."/>
            <person name="Mueller R.-W."/>
            <person name="Bruemmer F."/>
            <person name="Labrenz M."/>
            <person name="Spormann A.M."/>
            <person name="Op den Camp H."/>
            <person name="Overmann J."/>
            <person name="Amann R."/>
            <person name="Jetten M.S.M."/>
            <person name="Mascher T."/>
            <person name="Medema M.H."/>
            <person name="Devos D.P."/>
            <person name="Kaster A.-K."/>
            <person name="Ovreas L."/>
            <person name="Rohde M."/>
            <person name="Galperin M.Y."/>
            <person name="Jogler C."/>
        </authorList>
    </citation>
    <scope>NUCLEOTIDE SEQUENCE [LARGE SCALE GENOMIC DNA]</scope>
    <source>
        <strain evidence="11 12">Mal52</strain>
    </source>
</reference>
<dbReference type="GO" id="GO:0004595">
    <property type="term" value="F:pantetheine-phosphate adenylyltransferase activity"/>
    <property type="evidence" value="ECO:0007669"/>
    <property type="project" value="UniProtKB-UniRule"/>
</dbReference>
<comment type="subcellular location">
    <subcellularLocation>
        <location evidence="9">Cytoplasm</location>
    </subcellularLocation>
</comment>
<dbReference type="NCBIfam" id="TIGR01510">
    <property type="entry name" value="coaD_prev_kdtB"/>
    <property type="match status" value="1"/>
</dbReference>
<keyword evidence="4 9" id="KW-0547">Nucleotide-binding</keyword>
<comment type="subunit">
    <text evidence="9">Homohexamer.</text>
</comment>
<feature type="binding site" evidence="9">
    <location>
        <begin position="15"/>
        <end position="16"/>
    </location>
    <ligand>
        <name>ATP</name>
        <dbReference type="ChEBI" id="CHEBI:30616"/>
    </ligand>
</feature>
<evidence type="ECO:0000256" key="7">
    <source>
        <dbReference type="ARBA" id="ARBA00022993"/>
    </source>
</evidence>
<keyword evidence="2 9" id="KW-0808">Transferase</keyword>
<evidence type="ECO:0000256" key="3">
    <source>
        <dbReference type="ARBA" id="ARBA00022695"/>
    </source>
</evidence>
<evidence type="ECO:0000256" key="9">
    <source>
        <dbReference type="HAMAP-Rule" id="MF_00151"/>
    </source>
</evidence>
<feature type="domain" description="Cytidyltransferase-like" evidence="10">
    <location>
        <begin position="11"/>
        <end position="139"/>
    </location>
</feature>
<name>A0A517ZSQ8_9PLAN</name>